<dbReference type="EMBL" id="DXEL01000065">
    <property type="protein sequence ID" value="HIX75251.1"/>
    <property type="molecule type" value="Genomic_DNA"/>
</dbReference>
<dbReference type="AlphaFoldDB" id="A0A9D2BGE9"/>
<accession>A0A9D2BGE9</accession>
<dbReference type="Proteomes" id="UP000886740">
    <property type="component" value="Unassembled WGS sequence"/>
</dbReference>
<proteinExistence type="predicted"/>
<reference evidence="2" key="2">
    <citation type="submission" date="2021-04" db="EMBL/GenBank/DDBJ databases">
        <authorList>
            <person name="Gilroy R."/>
        </authorList>
    </citation>
    <scope>NUCLEOTIDE SEQUENCE</scope>
    <source>
        <strain evidence="2">ChiGjej6B6-14162</strain>
    </source>
</reference>
<evidence type="ECO:0000313" key="2">
    <source>
        <dbReference type="EMBL" id="HIX75251.1"/>
    </source>
</evidence>
<protein>
    <submittedName>
        <fullName evidence="2">PQQ-like beta-propeller repeat protein</fullName>
    </submittedName>
</protein>
<dbReference type="InterPro" id="IPR015943">
    <property type="entry name" value="WD40/YVTN_repeat-like_dom_sf"/>
</dbReference>
<dbReference type="InterPro" id="IPR018391">
    <property type="entry name" value="PQQ_b-propeller_rpt"/>
</dbReference>
<sequence>MKGKIMILGLTLALTLGETVAQTPYGWRGPTRSGQYPETGLLKQWPANGPQLLWETLDAGKGYSSPVIVDDRIYLTGMNEDETKEIFSAYSMDGKKIYEVVYGNPWDQTYPETRTTPAIDNGKAYVISGSGEIVCINTADGKIVWSVDGGKLYERMTGKWGTSECPLVFDDKIIYSPGGKQTTIVALNKENGQLIWKSEPLGEHATYVSPILITYNGKRKILGMTGKSVYGVDPETGKIDWTFKEWGRTPEEVANGMEAIATNTPLYKDGRIFVCNGYNMGSFMLQLNEDASDVSLLWRNNDLDTHHGGFVLVDGTIYGSNWINNNQGNWVAVDWATGATKYDTNWGGGKSKGSIVTADGMLYIYDERRGTVGLVKPNPAKFEVVSEFRITKGEGPHWAHPVLHDGVLYIRHGNAFMAYKVK</sequence>
<reference evidence="2" key="1">
    <citation type="journal article" date="2021" name="PeerJ">
        <title>Extensive microbial diversity within the chicken gut microbiome revealed by metagenomics and culture.</title>
        <authorList>
            <person name="Gilroy R."/>
            <person name="Ravi A."/>
            <person name="Getino M."/>
            <person name="Pursley I."/>
            <person name="Horton D.L."/>
            <person name="Alikhan N.F."/>
            <person name="Baker D."/>
            <person name="Gharbi K."/>
            <person name="Hall N."/>
            <person name="Watson M."/>
            <person name="Adriaenssens E.M."/>
            <person name="Foster-Nyarko E."/>
            <person name="Jarju S."/>
            <person name="Secka A."/>
            <person name="Antonio M."/>
            <person name="Oren A."/>
            <person name="Chaudhuri R.R."/>
            <person name="La Ragione R."/>
            <person name="Hildebrand F."/>
            <person name="Pallen M.J."/>
        </authorList>
    </citation>
    <scope>NUCLEOTIDE SEQUENCE</scope>
    <source>
        <strain evidence="2">ChiGjej6B6-14162</strain>
    </source>
</reference>
<dbReference type="InterPro" id="IPR002372">
    <property type="entry name" value="PQQ_rpt_dom"/>
</dbReference>
<organism evidence="2 3">
    <name type="scientific">Candidatus Parabacteroides intestinipullorum</name>
    <dbReference type="NCBI Taxonomy" id="2838723"/>
    <lineage>
        <taxon>Bacteria</taxon>
        <taxon>Pseudomonadati</taxon>
        <taxon>Bacteroidota</taxon>
        <taxon>Bacteroidia</taxon>
        <taxon>Bacteroidales</taxon>
        <taxon>Tannerellaceae</taxon>
        <taxon>Parabacteroides</taxon>
    </lineage>
</organism>
<evidence type="ECO:0000313" key="3">
    <source>
        <dbReference type="Proteomes" id="UP000886740"/>
    </source>
</evidence>
<evidence type="ECO:0000259" key="1">
    <source>
        <dbReference type="Pfam" id="PF13360"/>
    </source>
</evidence>
<dbReference type="SUPFAM" id="SSF50998">
    <property type="entry name" value="Quinoprotein alcohol dehydrogenase-like"/>
    <property type="match status" value="1"/>
</dbReference>
<name>A0A9D2BGE9_9BACT</name>
<dbReference type="SMART" id="SM00564">
    <property type="entry name" value="PQQ"/>
    <property type="match status" value="3"/>
</dbReference>
<feature type="domain" description="Pyrrolo-quinoline quinone repeat" evidence="1">
    <location>
        <begin position="106"/>
        <end position="340"/>
    </location>
</feature>
<dbReference type="Pfam" id="PF13360">
    <property type="entry name" value="PQQ_2"/>
    <property type="match status" value="1"/>
</dbReference>
<gene>
    <name evidence="2" type="ORF">H9977_09510</name>
</gene>
<dbReference type="PANTHER" id="PTHR34512:SF30">
    <property type="entry name" value="OUTER MEMBRANE PROTEIN ASSEMBLY FACTOR BAMB"/>
    <property type="match status" value="1"/>
</dbReference>
<dbReference type="PANTHER" id="PTHR34512">
    <property type="entry name" value="CELL SURFACE PROTEIN"/>
    <property type="match status" value="1"/>
</dbReference>
<dbReference type="InterPro" id="IPR011047">
    <property type="entry name" value="Quinoprotein_ADH-like_sf"/>
</dbReference>
<comment type="caution">
    <text evidence="2">The sequence shown here is derived from an EMBL/GenBank/DDBJ whole genome shotgun (WGS) entry which is preliminary data.</text>
</comment>
<dbReference type="Gene3D" id="2.130.10.10">
    <property type="entry name" value="YVTN repeat-like/Quinoprotein amine dehydrogenase"/>
    <property type="match status" value="1"/>
</dbReference>